<evidence type="ECO:0000259" key="4">
    <source>
        <dbReference type="Pfam" id="PF00891"/>
    </source>
</evidence>
<comment type="caution">
    <text evidence="6">The sequence shown here is derived from an EMBL/GenBank/DDBJ whole genome shotgun (WGS) entry which is preliminary data.</text>
</comment>
<dbReference type="Proteomes" id="UP001500457">
    <property type="component" value="Unassembled WGS sequence"/>
</dbReference>
<evidence type="ECO:0000256" key="2">
    <source>
        <dbReference type="ARBA" id="ARBA00022679"/>
    </source>
</evidence>
<protein>
    <submittedName>
        <fullName evidence="6">Methyltransferase</fullName>
    </submittedName>
</protein>
<evidence type="ECO:0000313" key="6">
    <source>
        <dbReference type="EMBL" id="GAA4892677.1"/>
    </source>
</evidence>
<dbReference type="Gene3D" id="3.40.50.150">
    <property type="entry name" value="Vaccinia Virus protein VP39"/>
    <property type="match status" value="1"/>
</dbReference>
<organism evidence="6 7">
    <name type="scientific">Actinomycetospora straminea</name>
    <dbReference type="NCBI Taxonomy" id="663607"/>
    <lineage>
        <taxon>Bacteria</taxon>
        <taxon>Bacillati</taxon>
        <taxon>Actinomycetota</taxon>
        <taxon>Actinomycetes</taxon>
        <taxon>Pseudonocardiales</taxon>
        <taxon>Pseudonocardiaceae</taxon>
        <taxon>Actinomycetospora</taxon>
    </lineage>
</organism>
<dbReference type="RefSeq" id="WP_274230284.1">
    <property type="nucleotide sequence ID" value="NZ_BAABHQ010000022.1"/>
</dbReference>
<dbReference type="InterPro" id="IPR012967">
    <property type="entry name" value="COMT_dimerisation"/>
</dbReference>
<dbReference type="Pfam" id="PF08100">
    <property type="entry name" value="Dimerisation"/>
    <property type="match status" value="1"/>
</dbReference>
<keyword evidence="2" id="KW-0808">Transferase</keyword>
<dbReference type="GO" id="GO:0032259">
    <property type="term" value="P:methylation"/>
    <property type="evidence" value="ECO:0007669"/>
    <property type="project" value="UniProtKB-KW"/>
</dbReference>
<name>A0ABP9F4Q0_9PSEU</name>
<dbReference type="PANTHER" id="PTHR43712">
    <property type="entry name" value="PUTATIVE (AFU_ORTHOLOGUE AFUA_4G14580)-RELATED"/>
    <property type="match status" value="1"/>
</dbReference>
<feature type="domain" description="O-methyltransferase C-terminal" evidence="4">
    <location>
        <begin position="115"/>
        <end position="320"/>
    </location>
</feature>
<dbReference type="InterPro" id="IPR036388">
    <property type="entry name" value="WH-like_DNA-bd_sf"/>
</dbReference>
<keyword evidence="3" id="KW-0949">S-adenosyl-L-methionine</keyword>
<dbReference type="Gene3D" id="1.10.10.10">
    <property type="entry name" value="Winged helix-like DNA-binding domain superfamily/Winged helix DNA-binding domain"/>
    <property type="match status" value="1"/>
</dbReference>
<keyword evidence="1 6" id="KW-0489">Methyltransferase</keyword>
<dbReference type="PIRSF" id="PIRSF005739">
    <property type="entry name" value="O-mtase"/>
    <property type="match status" value="1"/>
</dbReference>
<dbReference type="InterPro" id="IPR001077">
    <property type="entry name" value="COMT_C"/>
</dbReference>
<reference evidence="7" key="1">
    <citation type="journal article" date="2019" name="Int. J. Syst. Evol. Microbiol.">
        <title>The Global Catalogue of Microorganisms (GCM) 10K type strain sequencing project: providing services to taxonomists for standard genome sequencing and annotation.</title>
        <authorList>
            <consortium name="The Broad Institute Genomics Platform"/>
            <consortium name="The Broad Institute Genome Sequencing Center for Infectious Disease"/>
            <person name="Wu L."/>
            <person name="Ma J."/>
        </authorList>
    </citation>
    <scope>NUCLEOTIDE SEQUENCE [LARGE SCALE GENOMIC DNA]</scope>
    <source>
        <strain evidence="7">JCM 17983</strain>
    </source>
</reference>
<dbReference type="PANTHER" id="PTHR43712:SF2">
    <property type="entry name" value="O-METHYLTRANSFERASE CICE"/>
    <property type="match status" value="1"/>
</dbReference>
<dbReference type="InterPro" id="IPR029063">
    <property type="entry name" value="SAM-dependent_MTases_sf"/>
</dbReference>
<dbReference type="EMBL" id="BAABHQ010000022">
    <property type="protein sequence ID" value="GAA4892677.1"/>
    <property type="molecule type" value="Genomic_DNA"/>
</dbReference>
<evidence type="ECO:0000256" key="3">
    <source>
        <dbReference type="ARBA" id="ARBA00022691"/>
    </source>
</evidence>
<dbReference type="InterPro" id="IPR016461">
    <property type="entry name" value="COMT-like"/>
</dbReference>
<evidence type="ECO:0000313" key="7">
    <source>
        <dbReference type="Proteomes" id="UP001500457"/>
    </source>
</evidence>
<dbReference type="InterPro" id="IPR036390">
    <property type="entry name" value="WH_DNA-bd_sf"/>
</dbReference>
<dbReference type="GO" id="GO:0008168">
    <property type="term" value="F:methyltransferase activity"/>
    <property type="evidence" value="ECO:0007669"/>
    <property type="project" value="UniProtKB-KW"/>
</dbReference>
<accession>A0ABP9F4Q0</accession>
<dbReference type="SUPFAM" id="SSF46785">
    <property type="entry name" value="Winged helix' DNA-binding domain"/>
    <property type="match status" value="1"/>
</dbReference>
<dbReference type="Pfam" id="PF00891">
    <property type="entry name" value="Methyltransf_2"/>
    <property type="match status" value="1"/>
</dbReference>
<gene>
    <name evidence="6" type="ORF">GCM10023203_53300</name>
</gene>
<proteinExistence type="predicted"/>
<dbReference type="Gene3D" id="1.10.287.1350">
    <property type="match status" value="1"/>
</dbReference>
<dbReference type="PROSITE" id="PS51683">
    <property type="entry name" value="SAM_OMT_II"/>
    <property type="match status" value="1"/>
</dbReference>
<sequence>MTGQADQLTPEYHALLGIVRGYERSRAVTVAAELGIADLLRDGPRDVAGLAAATESHAPTLYRLLRALAAIGVFAEDDDGRFSLTPMGEYLRRDHPLSVDPPARMFGADYEWRAWGDLPHSVRTGETAAQHALGVDVWEYRRRHPEHGAIFDATMRTFSRADSARLVAAHDFGRYGCVADVGGGTGAVLAAVLAAHPGVRGVLADQEHVVAGAPAVLCEAGVSDRVTIAPADFFHRVPRGADAYLLVRILHDWPDDEAVRILRTVRAALGPHGRVLIVDAVVGPPGEDPLTKFLDLMMLVSAGGRERTGPEWQDLVARAGLGLLGSTPVGPTRHLLEAVAV</sequence>
<keyword evidence="7" id="KW-1185">Reference proteome</keyword>
<feature type="domain" description="O-methyltransferase dimerisation" evidence="5">
    <location>
        <begin position="19"/>
        <end position="91"/>
    </location>
</feature>
<evidence type="ECO:0000259" key="5">
    <source>
        <dbReference type="Pfam" id="PF08100"/>
    </source>
</evidence>
<dbReference type="SUPFAM" id="SSF53335">
    <property type="entry name" value="S-adenosyl-L-methionine-dependent methyltransferases"/>
    <property type="match status" value="1"/>
</dbReference>
<evidence type="ECO:0000256" key="1">
    <source>
        <dbReference type="ARBA" id="ARBA00022603"/>
    </source>
</evidence>